<dbReference type="STRING" id="565045.NOR51B_1302"/>
<evidence type="ECO:0000313" key="1">
    <source>
        <dbReference type="EMBL" id="EED35357.1"/>
    </source>
</evidence>
<dbReference type="HOGENOM" id="CLU_2494154_0_0_6"/>
<dbReference type="Gene3D" id="3.40.1260.10">
    <property type="entry name" value="DsrEFH-like"/>
    <property type="match status" value="1"/>
</dbReference>
<dbReference type="SUPFAM" id="SSF75169">
    <property type="entry name" value="DsrEFH-like"/>
    <property type="match status" value="1"/>
</dbReference>
<reference evidence="2" key="1">
    <citation type="journal article" date="2013" name="BMC Microbiol.">
        <title>Taxonomy and evolution of bacteriochlorophyll a-containing members of the OM60/NOR5 clade of marine gammaproteobacteria: description of Luminiphilus syltensis gen. nov., sp. nov., reclassification of Haliea rubra as Pseudohaliea rubra gen. nov., comb. nov., and emendation of Chromatocurvus halotolerans.</title>
        <authorList>
            <person name="Spring S."/>
            <person name="Riedel T."/>
            <person name="Sproer C."/>
            <person name="Yan S."/>
            <person name="Harder J."/>
            <person name="Fuchs B.M."/>
        </authorList>
    </citation>
    <scope>NUCLEOTIDE SEQUENCE [LARGE SCALE GENOMIC DNA]</scope>
    <source>
        <strain evidence="2">NOR51-B</strain>
    </source>
</reference>
<sequence>MALHQLQNAALLDHCLDALSADDTLLVLDGGCSVIEQISAPPCPVLILEEASATVASKNLSIDLQVISYDQWVSLVTQHAVQVVWK</sequence>
<gene>
    <name evidence="1" type="ORF">NOR51B_1302</name>
</gene>
<name>B8KQS9_9GAMM</name>
<organism evidence="1 2">
    <name type="scientific">Luminiphilus syltensis NOR5-1B</name>
    <dbReference type="NCBI Taxonomy" id="565045"/>
    <lineage>
        <taxon>Bacteria</taxon>
        <taxon>Pseudomonadati</taxon>
        <taxon>Pseudomonadota</taxon>
        <taxon>Gammaproteobacteria</taxon>
        <taxon>Cellvibrionales</taxon>
        <taxon>Halieaceae</taxon>
        <taxon>Luminiphilus</taxon>
    </lineage>
</organism>
<dbReference type="Proteomes" id="UP000004699">
    <property type="component" value="Unassembled WGS sequence"/>
</dbReference>
<dbReference type="EMBL" id="DS999411">
    <property type="protein sequence ID" value="EED35357.1"/>
    <property type="molecule type" value="Genomic_DNA"/>
</dbReference>
<dbReference type="InterPro" id="IPR027396">
    <property type="entry name" value="DsrEFH-like"/>
</dbReference>
<keyword evidence="2" id="KW-1185">Reference proteome</keyword>
<dbReference type="AlphaFoldDB" id="B8KQS9"/>
<evidence type="ECO:0000313" key="2">
    <source>
        <dbReference type="Proteomes" id="UP000004699"/>
    </source>
</evidence>
<protein>
    <submittedName>
        <fullName evidence="1">Uncharacterized protein</fullName>
    </submittedName>
</protein>
<dbReference type="RefSeq" id="WP_009020103.1">
    <property type="nucleotide sequence ID" value="NZ_DS999411.1"/>
</dbReference>
<accession>B8KQS9</accession>
<proteinExistence type="predicted"/>